<evidence type="ECO:0000256" key="2">
    <source>
        <dbReference type="ARBA" id="ARBA00022490"/>
    </source>
</evidence>
<dbReference type="RefSeq" id="WP_081592868.1">
    <property type="nucleotide sequence ID" value="NZ_JARWOO010000116.1"/>
</dbReference>
<proteinExistence type="predicted"/>
<accession>A0A379JK42</accession>
<dbReference type="InterPro" id="IPR012340">
    <property type="entry name" value="NA-bd_OB-fold"/>
</dbReference>
<feature type="region of interest" description="Disordered" evidence="3">
    <location>
        <begin position="73"/>
        <end position="100"/>
    </location>
</feature>
<keyword evidence="6" id="KW-1185">Reference proteome</keyword>
<keyword evidence="2" id="KW-0963">Cytoplasm</keyword>
<evidence type="ECO:0000256" key="3">
    <source>
        <dbReference type="SAM" id="MobiDB-lite"/>
    </source>
</evidence>
<reference evidence="5 6" key="1">
    <citation type="submission" date="2018-06" db="EMBL/GenBank/DDBJ databases">
        <authorList>
            <consortium name="Pathogen Informatics"/>
            <person name="Doyle S."/>
        </authorList>
    </citation>
    <scope>NUCLEOTIDE SEQUENCE [LARGE SCALE GENOMIC DNA]</scope>
    <source>
        <strain evidence="5 6">NCTC1934</strain>
    </source>
</reference>
<sequence>MTPTTASPTDTPAEIHAVTTPARWRHGHVAWFNTEKGFGFLIPDDGGHAVYVDFQTIEGTGYRALDPGQPVVFTSIDTGRGPETTTVRPYTRTDTGARTR</sequence>
<dbReference type="PANTHER" id="PTHR46109:SF1">
    <property type="entry name" value="PROTEIN LIN-28 HOMOLOG"/>
    <property type="match status" value="1"/>
</dbReference>
<feature type="domain" description="CSD" evidence="4">
    <location>
        <begin position="24"/>
        <end position="89"/>
    </location>
</feature>
<evidence type="ECO:0000313" key="5">
    <source>
        <dbReference type="EMBL" id="SUD48937.1"/>
    </source>
</evidence>
<dbReference type="PROSITE" id="PS51857">
    <property type="entry name" value="CSD_2"/>
    <property type="match status" value="1"/>
</dbReference>
<dbReference type="CDD" id="cd04458">
    <property type="entry name" value="CSP_CDS"/>
    <property type="match status" value="1"/>
</dbReference>
<dbReference type="GO" id="GO:0031054">
    <property type="term" value="P:pre-miRNA processing"/>
    <property type="evidence" value="ECO:0007669"/>
    <property type="project" value="TreeGrafter"/>
</dbReference>
<comment type="subcellular location">
    <subcellularLocation>
        <location evidence="1">Cytoplasm</location>
    </subcellularLocation>
</comment>
<evidence type="ECO:0000256" key="1">
    <source>
        <dbReference type="ARBA" id="ARBA00004496"/>
    </source>
</evidence>
<dbReference type="GO" id="GO:0003729">
    <property type="term" value="F:mRNA binding"/>
    <property type="evidence" value="ECO:0007669"/>
    <property type="project" value="TreeGrafter"/>
</dbReference>
<dbReference type="PANTHER" id="PTHR46109">
    <property type="entry name" value="PROTEIN LIN-28"/>
    <property type="match status" value="1"/>
</dbReference>
<dbReference type="Gene3D" id="2.40.50.140">
    <property type="entry name" value="Nucleic acid-binding proteins"/>
    <property type="match status" value="1"/>
</dbReference>
<feature type="compositionally biased region" description="Low complexity" evidence="3">
    <location>
        <begin position="84"/>
        <end position="94"/>
    </location>
</feature>
<organism evidence="5 6">
    <name type="scientific">Nocardia otitidiscaviarum</name>
    <dbReference type="NCBI Taxonomy" id="1823"/>
    <lineage>
        <taxon>Bacteria</taxon>
        <taxon>Bacillati</taxon>
        <taxon>Actinomycetota</taxon>
        <taxon>Actinomycetes</taxon>
        <taxon>Mycobacteriales</taxon>
        <taxon>Nocardiaceae</taxon>
        <taxon>Nocardia</taxon>
    </lineage>
</organism>
<dbReference type="InterPro" id="IPR051373">
    <property type="entry name" value="Lin-28_RNA-binding"/>
</dbReference>
<dbReference type="SUPFAM" id="SSF50249">
    <property type="entry name" value="Nucleic acid-binding proteins"/>
    <property type="match status" value="1"/>
</dbReference>
<dbReference type="Proteomes" id="UP000255467">
    <property type="component" value="Unassembled WGS sequence"/>
</dbReference>
<dbReference type="OrthoDB" id="4551220at2"/>
<dbReference type="PRINTS" id="PR00050">
    <property type="entry name" value="COLDSHOCK"/>
</dbReference>
<dbReference type="InterPro" id="IPR002059">
    <property type="entry name" value="CSP_DNA-bd"/>
</dbReference>
<dbReference type="SMART" id="SM00357">
    <property type="entry name" value="CSP"/>
    <property type="match status" value="1"/>
</dbReference>
<name>A0A379JK42_9NOCA</name>
<dbReference type="InterPro" id="IPR011129">
    <property type="entry name" value="CSD"/>
</dbReference>
<gene>
    <name evidence="5" type="primary">cspD_2</name>
    <name evidence="5" type="ORF">NCTC1934_06285</name>
</gene>
<evidence type="ECO:0000259" key="4">
    <source>
        <dbReference type="PROSITE" id="PS51857"/>
    </source>
</evidence>
<evidence type="ECO:0000313" key="6">
    <source>
        <dbReference type="Proteomes" id="UP000255467"/>
    </source>
</evidence>
<dbReference type="GO" id="GO:0005737">
    <property type="term" value="C:cytoplasm"/>
    <property type="evidence" value="ECO:0007669"/>
    <property type="project" value="UniProtKB-SubCell"/>
</dbReference>
<protein>
    <submittedName>
        <fullName evidence="5">Cold shock protein CspD</fullName>
    </submittedName>
</protein>
<dbReference type="Pfam" id="PF00313">
    <property type="entry name" value="CSD"/>
    <property type="match status" value="1"/>
</dbReference>
<dbReference type="EMBL" id="UGRY01000006">
    <property type="protein sequence ID" value="SUD48937.1"/>
    <property type="molecule type" value="Genomic_DNA"/>
</dbReference>
<dbReference type="AlphaFoldDB" id="A0A379JK42"/>